<dbReference type="Gene3D" id="3.30.980.10">
    <property type="entry name" value="Threonyl-trna Synthetase, Chain A, domain 2"/>
    <property type="match status" value="1"/>
</dbReference>
<dbReference type="GO" id="GO:0002196">
    <property type="term" value="F:Ser-tRNA(Ala) deacylase activity"/>
    <property type="evidence" value="ECO:0007669"/>
    <property type="project" value="EnsemblFungi"/>
</dbReference>
<dbReference type="eggNOG" id="KOG2105">
    <property type="taxonomic scope" value="Eukaryota"/>
</dbReference>
<dbReference type="PANTHER" id="PTHR43462:SF1">
    <property type="entry name" value="ALANYL-TRNA EDITING PROTEIN AARSD1"/>
    <property type="match status" value="1"/>
</dbReference>
<evidence type="ECO:0000259" key="3">
    <source>
        <dbReference type="Pfam" id="PF01411"/>
    </source>
</evidence>
<dbReference type="GO" id="GO:0005524">
    <property type="term" value="F:ATP binding"/>
    <property type="evidence" value="ECO:0007669"/>
    <property type="project" value="InterPro"/>
</dbReference>
<sequence>MTIIGRLACQNNSFLRDIETQVVSQTPCQDATNELPPDRRGLIGENQLYLVELEDTVLFPEGGGQPSDTGIVASEDHSFDVIYVGRNGLNAVHYVIAPGDLPLKVGDNVVVSVNWESRWDHMQQHTGQHLLSALLKIHFDVPTLGWGMGTGDTVLNYVEIPRKLEDFEIEQLNLQIKATINQNLPISVVEHDEIHEEKGSMRDIRIGHLDNNSCCGTHLQSSLQIKNVIALNQISGKKTNTRLQFIVGDRVNDFVSQSFSILKNLRNQLSCPDELIPEKVAQLNSSIKASNTTEKKMLKELAEIKAQEIVASPSKIIFVDSEFSNDFTSNIFKLSNKAIKDKTVILLSGKNQGSLIVYGENVKDTTDGISSVLEKSVLKGGGSPSKYQGKIQFEKNERNKLVKYLETISSH</sequence>
<name>C4QVJ5_KOMPG</name>
<dbReference type="GO" id="GO:0043905">
    <property type="term" value="F:L-seryl-tRNA(Thr) hydrolase activity"/>
    <property type="evidence" value="ECO:0007669"/>
    <property type="project" value="EnsemblFungi"/>
</dbReference>
<organism evidence="4 5">
    <name type="scientific">Komagataella phaffii (strain GS115 / ATCC 20864)</name>
    <name type="common">Yeast</name>
    <name type="synonym">Pichia pastoris</name>
    <dbReference type="NCBI Taxonomy" id="644223"/>
    <lineage>
        <taxon>Eukaryota</taxon>
        <taxon>Fungi</taxon>
        <taxon>Dikarya</taxon>
        <taxon>Ascomycota</taxon>
        <taxon>Saccharomycotina</taxon>
        <taxon>Pichiomycetes</taxon>
        <taxon>Pichiales</taxon>
        <taxon>Pichiaceae</taxon>
        <taxon>Komagataella</taxon>
    </lineage>
</organism>
<gene>
    <name evidence="4" type="ordered locus">PAS_chr1-3_0204</name>
</gene>
<dbReference type="Pfam" id="PF01411">
    <property type="entry name" value="tRNA-synt_2c"/>
    <property type="match status" value="1"/>
</dbReference>
<keyword evidence="1" id="KW-0479">Metal-binding</keyword>
<dbReference type="OrthoDB" id="288942at2759"/>
<dbReference type="InterPro" id="IPR018163">
    <property type="entry name" value="Thr/Ala-tRNA-synth_IIc_edit"/>
</dbReference>
<dbReference type="InParanoid" id="C4QVJ5"/>
<dbReference type="Gene3D" id="2.40.30.130">
    <property type="match status" value="1"/>
</dbReference>
<dbReference type="InterPro" id="IPR051335">
    <property type="entry name" value="Alanyl-tRNA_Editing_Enzymes"/>
</dbReference>
<dbReference type="GO" id="GO:0006419">
    <property type="term" value="P:alanyl-tRNA aminoacylation"/>
    <property type="evidence" value="ECO:0007669"/>
    <property type="project" value="InterPro"/>
</dbReference>
<dbReference type="GeneID" id="8196439"/>
<keyword evidence="2" id="KW-0862">Zinc</keyword>
<dbReference type="InterPro" id="IPR018164">
    <property type="entry name" value="Ala-tRNA-synth_IIc_N"/>
</dbReference>
<dbReference type="HOGENOM" id="CLU_004485_7_1_1"/>
<dbReference type="AlphaFoldDB" id="C4QVJ5"/>
<dbReference type="GO" id="GO:0046872">
    <property type="term" value="F:metal ion binding"/>
    <property type="evidence" value="ECO:0007669"/>
    <property type="project" value="UniProtKB-KW"/>
</dbReference>
<dbReference type="OMA" id="KYDTTSW"/>
<dbReference type="SUPFAM" id="SSF50447">
    <property type="entry name" value="Translation proteins"/>
    <property type="match status" value="1"/>
</dbReference>
<evidence type="ECO:0000256" key="2">
    <source>
        <dbReference type="ARBA" id="ARBA00022833"/>
    </source>
</evidence>
<dbReference type="GO" id="GO:0004813">
    <property type="term" value="F:alanine-tRNA ligase activity"/>
    <property type="evidence" value="ECO:0007669"/>
    <property type="project" value="InterPro"/>
</dbReference>
<dbReference type="FunCoup" id="C4QVJ5">
    <property type="interactions" value="252"/>
</dbReference>
<dbReference type="KEGG" id="ppa:PAS_chr1-3_0204"/>
<dbReference type="SMR" id="C4QVJ5"/>
<reference evidence="4 5" key="1">
    <citation type="journal article" date="2009" name="Nat. Biotechnol.">
        <title>Genome sequence of the recombinant protein production host Pichia pastoris.</title>
        <authorList>
            <person name="De Schutter K."/>
            <person name="Lin Y.C."/>
            <person name="Tiels P."/>
            <person name="Van Hecke A."/>
            <person name="Glinka S."/>
            <person name="Weber-Lehmann J."/>
            <person name="Rouze P."/>
            <person name="Van de Peer Y."/>
            <person name="Callewaert N."/>
        </authorList>
    </citation>
    <scope>NUCLEOTIDE SEQUENCE [LARGE SCALE GENOMIC DNA]</scope>
    <source>
        <strain evidence="5">GS115 / ATCC 20864</strain>
    </source>
</reference>
<dbReference type="STRING" id="644223.C4QVJ5"/>
<dbReference type="RefSeq" id="XP_002489549.1">
    <property type="nucleotide sequence ID" value="XM_002489504.1"/>
</dbReference>
<dbReference type="InterPro" id="IPR009000">
    <property type="entry name" value="Transl_B-barrel_sf"/>
</dbReference>
<protein>
    <recommendedName>
        <fullName evidence="3">Alanyl-tRNA synthetase class IIc N-terminal domain-containing protein</fullName>
    </recommendedName>
</protein>
<dbReference type="EMBL" id="FN392319">
    <property type="protein sequence ID" value="CAY67268.1"/>
    <property type="molecule type" value="Genomic_DNA"/>
</dbReference>
<feature type="domain" description="Alanyl-tRNA synthetase class IIc N-terminal" evidence="3">
    <location>
        <begin position="46"/>
        <end position="116"/>
    </location>
</feature>
<accession>C4QVJ5</accession>
<proteinExistence type="predicted"/>
<evidence type="ECO:0000313" key="5">
    <source>
        <dbReference type="Proteomes" id="UP000000314"/>
    </source>
</evidence>
<evidence type="ECO:0000313" key="4">
    <source>
        <dbReference type="EMBL" id="CAY67268.1"/>
    </source>
</evidence>
<dbReference type="Proteomes" id="UP000000314">
    <property type="component" value="Chromosome 1"/>
</dbReference>
<keyword evidence="5" id="KW-1185">Reference proteome</keyword>
<dbReference type="PANTHER" id="PTHR43462">
    <property type="entry name" value="ALANYL-TRNA EDITING PROTEIN"/>
    <property type="match status" value="1"/>
</dbReference>
<evidence type="ECO:0000256" key="1">
    <source>
        <dbReference type="ARBA" id="ARBA00022723"/>
    </source>
</evidence>
<dbReference type="SUPFAM" id="SSF55186">
    <property type="entry name" value="ThrRS/AlaRS common domain"/>
    <property type="match status" value="1"/>
</dbReference>